<dbReference type="Proteomes" id="UP000274756">
    <property type="component" value="Unassembled WGS sequence"/>
</dbReference>
<accession>A0A0N4UA51</accession>
<evidence type="ECO:0000313" key="2">
    <source>
        <dbReference type="Proteomes" id="UP000038040"/>
    </source>
</evidence>
<organism evidence="2 4">
    <name type="scientific">Dracunculus medinensis</name>
    <name type="common">Guinea worm</name>
    <dbReference type="NCBI Taxonomy" id="318479"/>
    <lineage>
        <taxon>Eukaryota</taxon>
        <taxon>Metazoa</taxon>
        <taxon>Ecdysozoa</taxon>
        <taxon>Nematoda</taxon>
        <taxon>Chromadorea</taxon>
        <taxon>Rhabditida</taxon>
        <taxon>Spirurina</taxon>
        <taxon>Dracunculoidea</taxon>
        <taxon>Dracunculidae</taxon>
        <taxon>Dracunculus</taxon>
    </lineage>
</organism>
<dbReference type="OrthoDB" id="410104at2759"/>
<keyword evidence="3" id="KW-1185">Reference proteome</keyword>
<evidence type="ECO:0000313" key="1">
    <source>
        <dbReference type="EMBL" id="VDN50396.1"/>
    </source>
</evidence>
<dbReference type="AlphaFoldDB" id="A0A0N4UA51"/>
<dbReference type="EMBL" id="UYYG01000003">
    <property type="protein sequence ID" value="VDN50396.1"/>
    <property type="molecule type" value="Genomic_DNA"/>
</dbReference>
<sequence length="75" mass="8850">MHPNQAGFRPEHDCADQIFTLRRVLEDRFRYLQPTVTCSIDFATAFDSIDRAALWRMMERDGIQEKIIRTHKGIL</sequence>
<name>A0A0N4UA51_DRAME</name>
<gene>
    <name evidence="1" type="ORF">DME_LOCUS369</name>
</gene>
<reference evidence="1 3" key="2">
    <citation type="submission" date="2018-11" db="EMBL/GenBank/DDBJ databases">
        <authorList>
            <consortium name="Pathogen Informatics"/>
        </authorList>
    </citation>
    <scope>NUCLEOTIDE SEQUENCE [LARGE SCALE GENOMIC DNA]</scope>
</reference>
<protein>
    <submittedName>
        <fullName evidence="4">Reverse transcriptase domain-containing protein</fullName>
    </submittedName>
</protein>
<dbReference type="Proteomes" id="UP000038040">
    <property type="component" value="Unplaced"/>
</dbReference>
<evidence type="ECO:0000313" key="4">
    <source>
        <dbReference type="WBParaSite" id="DME_0000400501-mRNA-1"/>
    </source>
</evidence>
<dbReference type="STRING" id="318479.A0A0N4UA51"/>
<proteinExistence type="predicted"/>
<evidence type="ECO:0000313" key="3">
    <source>
        <dbReference type="Proteomes" id="UP000274756"/>
    </source>
</evidence>
<reference evidence="4" key="1">
    <citation type="submission" date="2017-02" db="UniProtKB">
        <authorList>
            <consortium name="WormBaseParasite"/>
        </authorList>
    </citation>
    <scope>IDENTIFICATION</scope>
</reference>
<dbReference type="WBParaSite" id="DME_0000400501-mRNA-1">
    <property type="protein sequence ID" value="DME_0000400501-mRNA-1"/>
    <property type="gene ID" value="DME_0000400501"/>
</dbReference>